<protein>
    <submittedName>
        <fullName evidence="2">Uncharacterized protein</fullName>
    </submittedName>
</protein>
<accession>J4G2Y0</accession>
<sequence>MGLSPHALNILLIVLGLFNVLAWGTILVIYLQSRLRQPSLDSEGSVLDFEKSHLPRKLELSSTSPRRGNSPPSGWKPLLLPAIAHIRSPRAKAARIGKFMADIQPAVLKGDLLSKREIEISYDEKIAFFRQRNKPFLGFDHVVAL</sequence>
<evidence type="ECO:0000256" key="1">
    <source>
        <dbReference type="SAM" id="Phobius"/>
    </source>
</evidence>
<keyword evidence="3" id="KW-1185">Reference proteome</keyword>
<keyword evidence="1" id="KW-1133">Transmembrane helix</keyword>
<dbReference type="HOGENOM" id="CLU_1786869_0_0_1"/>
<dbReference type="RefSeq" id="XP_012180071.1">
    <property type="nucleotide sequence ID" value="XM_012324681.1"/>
</dbReference>
<reference evidence="2 3" key="1">
    <citation type="journal article" date="2012" name="Appl. Environ. Microbiol.">
        <title>Short-read sequencing for genomic analysis of the brown rot fungus Fibroporia radiculosa.</title>
        <authorList>
            <person name="Tang J.D."/>
            <person name="Perkins A.D."/>
            <person name="Sonstegard T.S."/>
            <person name="Schroeder S.G."/>
            <person name="Burgess S.C."/>
            <person name="Diehl S.V."/>
        </authorList>
    </citation>
    <scope>NUCLEOTIDE SEQUENCE [LARGE SCALE GENOMIC DNA]</scope>
    <source>
        <strain evidence="2 3">TFFH 294</strain>
    </source>
</reference>
<evidence type="ECO:0000313" key="3">
    <source>
        <dbReference type="Proteomes" id="UP000006352"/>
    </source>
</evidence>
<dbReference type="GeneID" id="24095699"/>
<name>J4G2Y0_9APHY</name>
<dbReference type="Proteomes" id="UP000006352">
    <property type="component" value="Unassembled WGS sequence"/>
</dbReference>
<proteinExistence type="predicted"/>
<keyword evidence="1" id="KW-0472">Membrane</keyword>
<evidence type="ECO:0000313" key="2">
    <source>
        <dbReference type="EMBL" id="CCM00788.1"/>
    </source>
</evidence>
<dbReference type="AlphaFoldDB" id="J4G2Y0"/>
<organism evidence="2 3">
    <name type="scientific">Fibroporia radiculosa</name>
    <dbReference type="NCBI Taxonomy" id="599839"/>
    <lineage>
        <taxon>Eukaryota</taxon>
        <taxon>Fungi</taxon>
        <taxon>Dikarya</taxon>
        <taxon>Basidiomycota</taxon>
        <taxon>Agaricomycotina</taxon>
        <taxon>Agaricomycetes</taxon>
        <taxon>Polyporales</taxon>
        <taxon>Fibroporiaceae</taxon>
        <taxon>Fibroporia</taxon>
    </lineage>
</organism>
<keyword evidence="1" id="KW-0812">Transmembrane</keyword>
<gene>
    <name evidence="2" type="ORF">FIBRA_02830</name>
</gene>
<dbReference type="EMBL" id="HE797004">
    <property type="protein sequence ID" value="CCM00788.1"/>
    <property type="molecule type" value="Genomic_DNA"/>
</dbReference>
<dbReference type="InParanoid" id="J4G2Y0"/>
<feature type="transmembrane region" description="Helical" evidence="1">
    <location>
        <begin position="6"/>
        <end position="31"/>
    </location>
</feature>